<gene>
    <name evidence="2" type="ORF">F933_00241</name>
</gene>
<dbReference type="HOGENOM" id="CLU_1763992_0_0_6"/>
<keyword evidence="3" id="KW-1185">Reference proteome</keyword>
<name>N9FNL1_9GAMM</name>
<evidence type="ECO:0000256" key="1">
    <source>
        <dbReference type="SAM" id="Phobius"/>
    </source>
</evidence>
<reference evidence="2 3" key="1">
    <citation type="submission" date="2013-02" db="EMBL/GenBank/DDBJ databases">
        <title>The Genome Sequence of Acinetobacter beijerinckii CIP 110307.</title>
        <authorList>
            <consortium name="The Broad Institute Genome Sequencing Platform"/>
            <consortium name="The Broad Institute Genome Sequencing Center for Infectious Disease"/>
            <person name="Cerqueira G."/>
            <person name="Feldgarden M."/>
            <person name="Courvalin P."/>
            <person name="Perichon B."/>
            <person name="Grillot-Courvalin C."/>
            <person name="Clermont D."/>
            <person name="Rocha E."/>
            <person name="Yoon E.-J."/>
            <person name="Nemec A."/>
            <person name="Walker B."/>
            <person name="Young S.K."/>
            <person name="Zeng Q."/>
            <person name="Gargeya S."/>
            <person name="Fitzgerald M."/>
            <person name="Haas B."/>
            <person name="Abouelleil A."/>
            <person name="Alvarado L."/>
            <person name="Arachchi H.M."/>
            <person name="Berlin A.M."/>
            <person name="Chapman S.B."/>
            <person name="Dewar J."/>
            <person name="Goldberg J."/>
            <person name="Griggs A."/>
            <person name="Gujja S."/>
            <person name="Hansen M."/>
            <person name="Howarth C."/>
            <person name="Imamovic A."/>
            <person name="Larimer J."/>
            <person name="McCowan C."/>
            <person name="Murphy C."/>
            <person name="Neiman D."/>
            <person name="Pearson M."/>
            <person name="Priest M."/>
            <person name="Roberts A."/>
            <person name="Saif S."/>
            <person name="Shea T."/>
            <person name="Sisk P."/>
            <person name="Sykes S."/>
            <person name="Wortman J."/>
            <person name="Nusbaum C."/>
            <person name="Birren B."/>
        </authorList>
    </citation>
    <scope>NUCLEOTIDE SEQUENCE [LARGE SCALE GENOMIC DNA]</scope>
    <source>
        <strain evidence="2 3">CIP 110307</strain>
    </source>
</reference>
<feature type="transmembrane region" description="Helical" evidence="1">
    <location>
        <begin position="52"/>
        <end position="73"/>
    </location>
</feature>
<proteinExistence type="predicted"/>
<dbReference type="eggNOG" id="ENOG50315YU">
    <property type="taxonomic scope" value="Bacteria"/>
</dbReference>
<keyword evidence="1" id="KW-1133">Transmembrane helix</keyword>
<dbReference type="RefSeq" id="WP_005057638.1">
    <property type="nucleotide sequence ID" value="NZ_KB849763.1"/>
</dbReference>
<protein>
    <submittedName>
        <fullName evidence="2">Uncharacterized protein</fullName>
    </submittedName>
</protein>
<organism evidence="2 3">
    <name type="scientific">Acinetobacter beijerinckii CIP 110307</name>
    <dbReference type="NCBI Taxonomy" id="1217648"/>
    <lineage>
        <taxon>Bacteria</taxon>
        <taxon>Pseudomonadati</taxon>
        <taxon>Pseudomonadota</taxon>
        <taxon>Gammaproteobacteria</taxon>
        <taxon>Moraxellales</taxon>
        <taxon>Moraxellaceae</taxon>
        <taxon>Acinetobacter</taxon>
    </lineage>
</organism>
<sequence>MNKNKFSTTAFTRYGPIIGTFIIVISFHILIYSDHPARFLQGLITPSVVMPMFVLMLIAIVVGYIIGYIPAYITGELFLHLFKNKLADANLYRVITYGCCTGFLWTPVSLLISQFSHEWLPIFLYLQFVFILPITVICAVIEWRQLK</sequence>
<dbReference type="EMBL" id="APQL01000001">
    <property type="protein sequence ID" value="ENW08910.1"/>
    <property type="molecule type" value="Genomic_DNA"/>
</dbReference>
<dbReference type="STRING" id="262668.GCA_000931715_01840"/>
<feature type="transmembrane region" description="Helical" evidence="1">
    <location>
        <begin position="12"/>
        <end position="32"/>
    </location>
</feature>
<evidence type="ECO:0000313" key="3">
    <source>
        <dbReference type="Proteomes" id="UP000017670"/>
    </source>
</evidence>
<accession>N9FNL1</accession>
<keyword evidence="1" id="KW-0472">Membrane</keyword>
<dbReference type="GeneID" id="29855213"/>
<evidence type="ECO:0000313" key="2">
    <source>
        <dbReference type="EMBL" id="ENW08910.1"/>
    </source>
</evidence>
<keyword evidence="1" id="KW-0812">Transmembrane</keyword>
<dbReference type="Proteomes" id="UP000017670">
    <property type="component" value="Unassembled WGS sequence"/>
</dbReference>
<comment type="caution">
    <text evidence="2">The sequence shown here is derived from an EMBL/GenBank/DDBJ whole genome shotgun (WGS) entry which is preliminary data.</text>
</comment>
<dbReference type="AlphaFoldDB" id="N9FNL1"/>
<dbReference type="PATRIC" id="fig|1217648.3.peg.235"/>
<feature type="transmembrane region" description="Helical" evidence="1">
    <location>
        <begin position="94"/>
        <end position="116"/>
    </location>
</feature>
<feature type="transmembrane region" description="Helical" evidence="1">
    <location>
        <begin position="122"/>
        <end position="141"/>
    </location>
</feature>